<dbReference type="Pfam" id="PF04264">
    <property type="entry name" value="YceI"/>
    <property type="match status" value="1"/>
</dbReference>
<dbReference type="KEGG" id="fls:GLV81_17090"/>
<name>A0A6I6H5K1_9BACT</name>
<dbReference type="SUPFAM" id="SSF101874">
    <property type="entry name" value="YceI-like"/>
    <property type="match status" value="1"/>
</dbReference>
<dbReference type="RefSeq" id="WP_157479960.1">
    <property type="nucleotide sequence ID" value="NZ_CP046566.1"/>
</dbReference>
<evidence type="ECO:0000256" key="1">
    <source>
        <dbReference type="SAM" id="SignalP"/>
    </source>
</evidence>
<proteinExistence type="predicted"/>
<accession>A0A6I6H5K1</accession>
<dbReference type="Proteomes" id="UP000426027">
    <property type="component" value="Chromosome"/>
</dbReference>
<sequence>MRILLLALWCIFSVAALAQPNKLAQPSAKKPTAWLVEKSSHLVIHGKANIGSISCDNPSYKRVDTVWMEQTADGDSIGLMGKIQVAMVDFNCHNYFFTSNLRKTLRVDHYPYMTVRFVKIDKLPAFQSGAVSKVYGTVEISLAGVTRLFTLPIEVSAMANGKTRLQGWRIFRLEDFNLKSPAKIPLVKVRNEFKVEFELHMARLY</sequence>
<keyword evidence="4" id="KW-1185">Reference proteome</keyword>
<keyword evidence="1" id="KW-0732">Signal</keyword>
<reference evidence="3 4" key="1">
    <citation type="submission" date="2019-11" db="EMBL/GenBank/DDBJ databases">
        <authorList>
            <person name="Im W.T."/>
        </authorList>
    </citation>
    <scope>NUCLEOTIDE SEQUENCE [LARGE SCALE GENOMIC DNA]</scope>
    <source>
        <strain evidence="3 4">SB-02</strain>
    </source>
</reference>
<dbReference type="InterPro" id="IPR036761">
    <property type="entry name" value="TTHA0802/YceI-like_sf"/>
</dbReference>
<evidence type="ECO:0000259" key="2">
    <source>
        <dbReference type="Pfam" id="PF04264"/>
    </source>
</evidence>
<dbReference type="Gene3D" id="2.40.128.110">
    <property type="entry name" value="Lipid/polyisoprenoid-binding, YceI-like"/>
    <property type="match status" value="1"/>
</dbReference>
<dbReference type="InterPro" id="IPR007372">
    <property type="entry name" value="Lipid/polyisoprenoid-bd_YceI"/>
</dbReference>
<feature type="chain" id="PRO_5026050853" description="Lipid/polyisoprenoid-binding YceI-like domain-containing protein" evidence="1">
    <location>
        <begin position="19"/>
        <end position="205"/>
    </location>
</feature>
<organism evidence="3 4">
    <name type="scientific">Phnomibacter ginsenosidimutans</name>
    <dbReference type="NCBI Taxonomy" id="2676868"/>
    <lineage>
        <taxon>Bacteria</taxon>
        <taxon>Pseudomonadati</taxon>
        <taxon>Bacteroidota</taxon>
        <taxon>Chitinophagia</taxon>
        <taxon>Chitinophagales</taxon>
        <taxon>Chitinophagaceae</taxon>
        <taxon>Phnomibacter</taxon>
    </lineage>
</organism>
<feature type="domain" description="Lipid/polyisoprenoid-binding YceI-like" evidence="2">
    <location>
        <begin position="76"/>
        <end position="200"/>
    </location>
</feature>
<evidence type="ECO:0000313" key="3">
    <source>
        <dbReference type="EMBL" id="QGW29601.1"/>
    </source>
</evidence>
<dbReference type="AlphaFoldDB" id="A0A6I6H5K1"/>
<feature type="signal peptide" evidence="1">
    <location>
        <begin position="1"/>
        <end position="18"/>
    </location>
</feature>
<evidence type="ECO:0000313" key="4">
    <source>
        <dbReference type="Proteomes" id="UP000426027"/>
    </source>
</evidence>
<gene>
    <name evidence="3" type="ORF">GLV81_17090</name>
</gene>
<protein>
    <recommendedName>
        <fullName evidence="2">Lipid/polyisoprenoid-binding YceI-like domain-containing protein</fullName>
    </recommendedName>
</protein>
<dbReference type="EMBL" id="CP046566">
    <property type="protein sequence ID" value="QGW29601.1"/>
    <property type="molecule type" value="Genomic_DNA"/>
</dbReference>